<proteinExistence type="predicted"/>
<keyword evidence="3" id="KW-1185">Reference proteome</keyword>
<feature type="transmembrane region" description="Helical" evidence="1">
    <location>
        <begin position="12"/>
        <end position="34"/>
    </location>
</feature>
<evidence type="ECO:0000313" key="3">
    <source>
        <dbReference type="Proteomes" id="UP001165308"/>
    </source>
</evidence>
<protein>
    <submittedName>
        <fullName evidence="2">Uncharacterized protein</fullName>
    </submittedName>
</protein>
<name>A0ABT0SPG0_9GAMM</name>
<keyword evidence="1" id="KW-0812">Transmembrane</keyword>
<keyword evidence="1" id="KW-1133">Transmembrane helix</keyword>
<dbReference type="EMBL" id="JAMJPJ010000007">
    <property type="protein sequence ID" value="MCL7929703.1"/>
    <property type="molecule type" value="Genomic_DNA"/>
</dbReference>
<dbReference type="RefSeq" id="WP_250080712.1">
    <property type="nucleotide sequence ID" value="NZ_JAMJPJ010000007.1"/>
</dbReference>
<dbReference type="Proteomes" id="UP001165308">
    <property type="component" value="Unassembled WGS sequence"/>
</dbReference>
<sequence>MTGTLTTDVERIVWGGLAGITVYVIGQLLSKFFIEPLHELRKAAGEVRFNLAFHAPTIHTPIGRSEEISEAARQALMKSSCDLIAKLHAVPGFTIVRHLYFGALPNTRDVGAAAVQLRGFSTYVHEKSDKANENIEVINKRVAKIESLLRLKPLE</sequence>
<gene>
    <name evidence="2" type="ORF">M8006_06845</name>
</gene>
<reference evidence="2" key="1">
    <citation type="submission" date="2022-05" db="EMBL/GenBank/DDBJ databases">
        <title>Halomonas geminus sp. nov. and Halomonas llamarensis sp. nov. isolated from high-altitude salars of the Atacama Desert.</title>
        <authorList>
            <person name="Hintersatz C."/>
            <person name="Rojas L.A."/>
            <person name="Wei T.-S."/>
            <person name="Kutschke S."/>
            <person name="Lehmann F."/>
            <person name="Jain R."/>
            <person name="Pollmann K."/>
        </authorList>
    </citation>
    <scope>NUCLEOTIDE SEQUENCE</scope>
    <source>
        <strain evidence="2">ATCHA</strain>
    </source>
</reference>
<evidence type="ECO:0000313" key="2">
    <source>
        <dbReference type="EMBL" id="MCL7929703.1"/>
    </source>
</evidence>
<organism evidence="2 3">
    <name type="scientific">Halomonas llamarensis</name>
    <dbReference type="NCBI Taxonomy" id="2945104"/>
    <lineage>
        <taxon>Bacteria</taxon>
        <taxon>Pseudomonadati</taxon>
        <taxon>Pseudomonadota</taxon>
        <taxon>Gammaproteobacteria</taxon>
        <taxon>Oceanospirillales</taxon>
        <taxon>Halomonadaceae</taxon>
        <taxon>Halomonas</taxon>
    </lineage>
</organism>
<comment type="caution">
    <text evidence="2">The sequence shown here is derived from an EMBL/GenBank/DDBJ whole genome shotgun (WGS) entry which is preliminary data.</text>
</comment>
<evidence type="ECO:0000256" key="1">
    <source>
        <dbReference type="SAM" id="Phobius"/>
    </source>
</evidence>
<accession>A0ABT0SPG0</accession>
<keyword evidence="1" id="KW-0472">Membrane</keyword>